<dbReference type="AlphaFoldDB" id="A0A0G4H7K8"/>
<feature type="region of interest" description="Disordered" evidence="1">
    <location>
        <begin position="324"/>
        <end position="348"/>
    </location>
</feature>
<evidence type="ECO:0000313" key="2">
    <source>
        <dbReference type="EMBL" id="CEM39739.1"/>
    </source>
</evidence>
<protein>
    <submittedName>
        <fullName evidence="2">Uncharacterized protein</fullName>
    </submittedName>
</protein>
<name>A0A0G4H7K8_9ALVE</name>
<proteinExistence type="predicted"/>
<accession>A0A0G4H7K8</accession>
<dbReference type="VEuPathDB" id="CryptoDB:Cvel_25001"/>
<feature type="compositionally biased region" description="Polar residues" evidence="1">
    <location>
        <begin position="337"/>
        <end position="348"/>
    </location>
</feature>
<evidence type="ECO:0000256" key="1">
    <source>
        <dbReference type="SAM" id="MobiDB-lite"/>
    </source>
</evidence>
<gene>
    <name evidence="2" type="ORF">Cvel_25001</name>
</gene>
<feature type="region of interest" description="Disordered" evidence="1">
    <location>
        <begin position="14"/>
        <end position="133"/>
    </location>
</feature>
<dbReference type="PhylomeDB" id="A0A0G4H7K8"/>
<dbReference type="EMBL" id="CDMZ01001952">
    <property type="protein sequence ID" value="CEM39739.1"/>
    <property type="molecule type" value="Genomic_DNA"/>
</dbReference>
<organism evidence="2">
    <name type="scientific">Chromera velia CCMP2878</name>
    <dbReference type="NCBI Taxonomy" id="1169474"/>
    <lineage>
        <taxon>Eukaryota</taxon>
        <taxon>Sar</taxon>
        <taxon>Alveolata</taxon>
        <taxon>Colpodellida</taxon>
        <taxon>Chromeraceae</taxon>
        <taxon>Chromera</taxon>
    </lineage>
</organism>
<feature type="compositionally biased region" description="Basic residues" evidence="1">
    <location>
        <begin position="116"/>
        <end position="125"/>
    </location>
</feature>
<reference evidence="2" key="1">
    <citation type="submission" date="2014-11" db="EMBL/GenBank/DDBJ databases">
        <authorList>
            <person name="Otto D Thomas"/>
            <person name="Naeem Raeece"/>
        </authorList>
    </citation>
    <scope>NUCLEOTIDE SEQUENCE</scope>
</reference>
<sequence>MPVGLPVLRAVSPTARSAIELSKDVPSTQNSSIRVPAAPDSGPTRPHSGGNCCSPPQPSQSRQPEQKADSAGYGELDDLSKPPSGSKPAEDTASVVEVIPSGDEGEGSPCSPKSIRYAKKQKQKQSSHSPKQGPREQILCYILAWISESPERPPGHYSAIWDPGCTLPCVCDVRYAQLLGWMTNGPKPEPVVSFLIDWTDCRSAIGSGGGDFEQHGTAGVIYRIVESLVTLIPTAFVKTQMLEPLPPTFGFPCQNAFKVITNPRSDVAPIGFARLSVRNRETGMDIHSFWRRGANTPLFHKHIEVLPASHAHLVTHPFVCPNSLDSLAPQGEPPQSEKGQSAKRQNSI</sequence>